<keyword evidence="6 7" id="KW-0472">Membrane</keyword>
<evidence type="ECO:0000256" key="6">
    <source>
        <dbReference type="ARBA" id="ARBA00023136"/>
    </source>
</evidence>
<evidence type="ECO:0000256" key="8">
    <source>
        <dbReference type="SAM" id="SignalP"/>
    </source>
</evidence>
<evidence type="ECO:0000313" key="9">
    <source>
        <dbReference type="Proteomes" id="UP000887565"/>
    </source>
</evidence>
<feature type="transmembrane region" description="Helical" evidence="7">
    <location>
        <begin position="185"/>
        <end position="205"/>
    </location>
</feature>
<evidence type="ECO:0000313" key="10">
    <source>
        <dbReference type="WBParaSite" id="nRc.2.0.1.t32917-RA"/>
    </source>
</evidence>
<keyword evidence="4 7" id="KW-0812">Transmembrane</keyword>
<dbReference type="GO" id="GO:0016020">
    <property type="term" value="C:membrane"/>
    <property type="evidence" value="ECO:0007669"/>
    <property type="project" value="UniProtKB-SubCell"/>
</dbReference>
<dbReference type="PANTHER" id="PTHR34093:SF1">
    <property type="entry name" value="CHLORIDE CHANNEL CLIC-LIKE PROTEIN 1"/>
    <property type="match status" value="1"/>
</dbReference>
<evidence type="ECO:0000256" key="1">
    <source>
        <dbReference type="ARBA" id="ARBA00004141"/>
    </source>
</evidence>
<keyword evidence="8" id="KW-0732">Signal</keyword>
<dbReference type="Pfam" id="PF05934">
    <property type="entry name" value="MCLC"/>
    <property type="match status" value="1"/>
</dbReference>
<evidence type="ECO:0000256" key="4">
    <source>
        <dbReference type="ARBA" id="ARBA00022692"/>
    </source>
</evidence>
<dbReference type="GO" id="GO:0005254">
    <property type="term" value="F:chloride channel activity"/>
    <property type="evidence" value="ECO:0007669"/>
    <property type="project" value="TreeGrafter"/>
</dbReference>
<comment type="similarity">
    <text evidence="2">Belongs to the chloride channel MCLC family.</text>
</comment>
<name>A0A915K3Y0_ROMCU</name>
<proteinExistence type="inferred from homology"/>
<organism evidence="9 10">
    <name type="scientific">Romanomermis culicivorax</name>
    <name type="common">Nematode worm</name>
    <dbReference type="NCBI Taxonomy" id="13658"/>
    <lineage>
        <taxon>Eukaryota</taxon>
        <taxon>Metazoa</taxon>
        <taxon>Ecdysozoa</taxon>
        <taxon>Nematoda</taxon>
        <taxon>Enoplea</taxon>
        <taxon>Dorylaimia</taxon>
        <taxon>Mermithida</taxon>
        <taxon>Mermithoidea</taxon>
        <taxon>Mermithidae</taxon>
        <taxon>Romanomermis</taxon>
    </lineage>
</organism>
<dbReference type="InterPro" id="IPR009231">
    <property type="entry name" value="Chloride_chnl_CLIC-like"/>
</dbReference>
<evidence type="ECO:0000256" key="5">
    <source>
        <dbReference type="ARBA" id="ARBA00022989"/>
    </source>
</evidence>
<evidence type="ECO:0000256" key="2">
    <source>
        <dbReference type="ARBA" id="ARBA00005944"/>
    </source>
</evidence>
<feature type="transmembrane region" description="Helical" evidence="7">
    <location>
        <begin position="331"/>
        <end position="353"/>
    </location>
</feature>
<feature type="chain" id="PRO_5036997038" description="Chloride channel CLIC-like protein 1" evidence="8">
    <location>
        <begin position="20"/>
        <end position="420"/>
    </location>
</feature>
<dbReference type="AlphaFoldDB" id="A0A915K3Y0"/>
<comment type="subcellular location">
    <subcellularLocation>
        <location evidence="1">Membrane</location>
        <topology evidence="1">Multi-pass membrane protein</topology>
    </subcellularLocation>
</comment>
<sequence>MALSDFALCSLLFCIEVIATSNEYDAKSGPAIDKSQWVDPGDMMNFDIIRNEMHSLDDSRDIHSQTKYYDTELELMSTEKPSNCNNDMILSYLKQFIAKLALKMDVELDNKSTEKLLMFDATLLIDEKFTYVLRKFRSQDRISIHSLQETFDEILEIMKNVRKREYVSEQASAWVTATDFFRDNLLILQVLQLSLILSFLTVKLIGCSFKRIFFYCLCLAFLSSFVITWIRLCYEKSAAQSGQLFESLTSNRKDNDWKSFFTRPFKSFFSFGPESQITKLEKAKIHPALHVTPLKALSVTISEAILAPSQILGQNLALFFTALLNEMPGVIWLPMLIFTGIICLACLFFFCGYKMSAFYGLLRFEPSNQNERVIEAIGKSIKNVASDVNCVILNHNQSETKNLKLRCKSFSDLRFIERSD</sequence>
<protein>
    <recommendedName>
        <fullName evidence="3">Chloride channel CLIC-like protein 1</fullName>
    </recommendedName>
</protein>
<keyword evidence="5 7" id="KW-1133">Transmembrane helix</keyword>
<dbReference type="GO" id="GO:0005783">
    <property type="term" value="C:endoplasmic reticulum"/>
    <property type="evidence" value="ECO:0007669"/>
    <property type="project" value="TreeGrafter"/>
</dbReference>
<feature type="transmembrane region" description="Helical" evidence="7">
    <location>
        <begin position="212"/>
        <end position="232"/>
    </location>
</feature>
<dbReference type="WBParaSite" id="nRc.2.0.1.t32917-RA">
    <property type="protein sequence ID" value="nRc.2.0.1.t32917-RA"/>
    <property type="gene ID" value="nRc.2.0.1.g32917"/>
</dbReference>
<evidence type="ECO:0000256" key="7">
    <source>
        <dbReference type="SAM" id="Phobius"/>
    </source>
</evidence>
<reference evidence="10" key="1">
    <citation type="submission" date="2022-11" db="UniProtKB">
        <authorList>
            <consortium name="WormBaseParasite"/>
        </authorList>
    </citation>
    <scope>IDENTIFICATION</scope>
</reference>
<evidence type="ECO:0000256" key="3">
    <source>
        <dbReference type="ARBA" id="ARBA00015571"/>
    </source>
</evidence>
<feature type="signal peptide" evidence="8">
    <location>
        <begin position="1"/>
        <end position="19"/>
    </location>
</feature>
<dbReference type="PANTHER" id="PTHR34093">
    <property type="entry name" value="CHLORIDE CHANNEL CLIC-LIKE PROTEIN 1"/>
    <property type="match status" value="1"/>
</dbReference>
<accession>A0A915K3Y0</accession>
<dbReference type="OMA" id="FVITWIR"/>
<keyword evidence="9" id="KW-1185">Reference proteome</keyword>
<dbReference type="Proteomes" id="UP000887565">
    <property type="component" value="Unplaced"/>
</dbReference>